<name>A0A1A8TCT5_9GAMM</name>
<feature type="domain" description="Acyl-CoA dehydrogenase C-terminal" evidence="3">
    <location>
        <begin position="247"/>
        <end position="377"/>
    </location>
</feature>
<dbReference type="GO" id="GO:0036383">
    <property type="term" value="F:3-hydroxy-9,10-secoandrosta-1,3,5(10)-triene-9,17-dione monooxygenase activity"/>
    <property type="evidence" value="ECO:0007669"/>
    <property type="project" value="UniProtKB-EC"/>
</dbReference>
<reference evidence="4 5" key="1">
    <citation type="submission" date="2016-06" db="EMBL/GenBank/DDBJ databases">
        <authorList>
            <person name="Kjaerup R.B."/>
            <person name="Dalgaard T.S."/>
            <person name="Juul-Madsen H.R."/>
        </authorList>
    </citation>
    <scope>NUCLEOTIDE SEQUENCE [LARGE SCALE GENOMIC DNA]</scope>
    <source>
        <strain evidence="4 5">CECT 8886</strain>
    </source>
</reference>
<evidence type="ECO:0000313" key="5">
    <source>
        <dbReference type="Proteomes" id="UP000092544"/>
    </source>
</evidence>
<dbReference type="PANTHER" id="PTHR43884">
    <property type="entry name" value="ACYL-COA DEHYDROGENASE"/>
    <property type="match status" value="1"/>
</dbReference>
<dbReference type="Proteomes" id="UP000092544">
    <property type="component" value="Unassembled WGS sequence"/>
</dbReference>
<dbReference type="InterPro" id="IPR036250">
    <property type="entry name" value="AcylCo_DH-like_C"/>
</dbReference>
<dbReference type="Gene3D" id="2.40.110.10">
    <property type="entry name" value="Butyryl-CoA Dehydrogenase, subunit A, domain 2"/>
    <property type="match status" value="1"/>
</dbReference>
<dbReference type="InterPro" id="IPR009100">
    <property type="entry name" value="AcylCoA_DH/oxidase_NM_dom_sf"/>
</dbReference>
<dbReference type="EMBL" id="FLOB01000003">
    <property type="protein sequence ID" value="SBS30574.1"/>
    <property type="molecule type" value="Genomic_DNA"/>
</dbReference>
<proteinExistence type="predicted"/>
<dbReference type="SUPFAM" id="SSF47203">
    <property type="entry name" value="Acyl-CoA dehydrogenase C-terminal domain-like"/>
    <property type="match status" value="1"/>
</dbReference>
<dbReference type="OrthoDB" id="7316074at2"/>
<dbReference type="InterPro" id="IPR037069">
    <property type="entry name" value="AcylCoA_DH/ox_N_sf"/>
</dbReference>
<dbReference type="GO" id="GO:0050660">
    <property type="term" value="F:flavin adenine dinucleotide binding"/>
    <property type="evidence" value="ECO:0007669"/>
    <property type="project" value="InterPro"/>
</dbReference>
<dbReference type="InterPro" id="IPR046373">
    <property type="entry name" value="Acyl-CoA_Oxase/DH_mid-dom_sf"/>
</dbReference>
<dbReference type="Pfam" id="PF08028">
    <property type="entry name" value="Acyl-CoA_dh_2"/>
    <property type="match status" value="1"/>
</dbReference>
<dbReference type="Gene3D" id="1.20.140.10">
    <property type="entry name" value="Butyryl-CoA Dehydrogenase, subunit A, domain 3"/>
    <property type="match status" value="1"/>
</dbReference>
<sequence>MSLNNIDTPYQEEKSSGSVFDALGTEAFEQVMSDIRTRARNNEFDSQQFISQDVIEKFRSLGIYRALVSKKFGGDEITAAQFCEVVEEISKADGSAGWVASFGIGAIYLSALPMATLEKIYADSPDIIFAGGIFPPQPAELSAGNYNVKGRWSWSSGSKGADMIGVGILPKDGAGETIGAPRMAVMPSSKLTIEHNWDVTGMAGTGSHDLVVNNVDVPEDWTCIRGGASSSEGTIFRYPSLSLATQVLAVVSLGVARAALDELKAMAAGRASVTGAPNIGERPLTQAEVAKADADLRAARCFFYDAINDAWQTLEKHEDLSAQQISLLRLSSTHASRVGADVARRVQMVSGMTGVYKSSPLSRFVNDAQVVTQHAFMGDITWQNAGAIFFGQKPLPGYL</sequence>
<dbReference type="SUPFAM" id="SSF56645">
    <property type="entry name" value="Acyl-CoA dehydrogenase NM domain-like"/>
    <property type="match status" value="1"/>
</dbReference>
<keyword evidence="4" id="KW-0503">Monooxygenase</keyword>
<accession>A0A1A8TCT5</accession>
<evidence type="ECO:0000313" key="4">
    <source>
        <dbReference type="EMBL" id="SBS30574.1"/>
    </source>
</evidence>
<protein>
    <submittedName>
        <fullName evidence="4">Flavin-dependent monooxygenase, oxygenase subunit HsaA</fullName>
        <ecNumber evidence="4">1.14.14.12</ecNumber>
    </submittedName>
</protein>
<gene>
    <name evidence="4" type="primary">hsaA_1</name>
    <name evidence="4" type="ORF">MSP8886_01858</name>
</gene>
<dbReference type="Pfam" id="PF02771">
    <property type="entry name" value="Acyl-CoA_dh_N"/>
    <property type="match status" value="1"/>
</dbReference>
<feature type="domain" description="Acyl-CoA dehydrogenase/oxidase N-terminal" evidence="2">
    <location>
        <begin position="40"/>
        <end position="103"/>
    </location>
</feature>
<evidence type="ECO:0000259" key="3">
    <source>
        <dbReference type="Pfam" id="PF08028"/>
    </source>
</evidence>
<dbReference type="InterPro" id="IPR013786">
    <property type="entry name" value="AcylCoA_DH/ox_N"/>
</dbReference>
<dbReference type="Gene3D" id="1.10.540.10">
    <property type="entry name" value="Acyl-CoA dehydrogenase/oxidase, N-terminal domain"/>
    <property type="match status" value="1"/>
</dbReference>
<keyword evidence="1 4" id="KW-0560">Oxidoreductase</keyword>
<dbReference type="RefSeq" id="WP_083200888.1">
    <property type="nucleotide sequence ID" value="NZ_FLOB01000003.1"/>
</dbReference>
<dbReference type="PIRSF" id="PIRSF016578">
    <property type="entry name" value="HsaA"/>
    <property type="match status" value="1"/>
</dbReference>
<dbReference type="STRING" id="1792290.MSP8886_01858"/>
<dbReference type="EC" id="1.14.14.12" evidence="4"/>
<dbReference type="GO" id="GO:0006552">
    <property type="term" value="P:L-leucine catabolic process"/>
    <property type="evidence" value="ECO:0007669"/>
    <property type="project" value="TreeGrafter"/>
</dbReference>
<dbReference type="InterPro" id="IPR013107">
    <property type="entry name" value="Acyl-CoA_DH_C"/>
</dbReference>
<organism evidence="4 5">
    <name type="scientific">Marinomonas spartinae</name>
    <dbReference type="NCBI Taxonomy" id="1792290"/>
    <lineage>
        <taxon>Bacteria</taxon>
        <taxon>Pseudomonadati</taxon>
        <taxon>Pseudomonadota</taxon>
        <taxon>Gammaproteobacteria</taxon>
        <taxon>Oceanospirillales</taxon>
        <taxon>Oceanospirillaceae</taxon>
        <taxon>Marinomonas</taxon>
    </lineage>
</organism>
<evidence type="ECO:0000259" key="2">
    <source>
        <dbReference type="Pfam" id="PF02771"/>
    </source>
</evidence>
<dbReference type="GO" id="GO:0008470">
    <property type="term" value="F:3-methylbutanoyl-CoA dehydrogenase activity"/>
    <property type="evidence" value="ECO:0007669"/>
    <property type="project" value="TreeGrafter"/>
</dbReference>
<evidence type="ECO:0000256" key="1">
    <source>
        <dbReference type="ARBA" id="ARBA00023002"/>
    </source>
</evidence>
<dbReference type="AlphaFoldDB" id="A0A1A8TCT5"/>
<keyword evidence="5" id="KW-1185">Reference proteome</keyword>
<dbReference type="PANTHER" id="PTHR43884:SF12">
    <property type="entry name" value="ISOVALERYL-COA DEHYDROGENASE, MITOCHONDRIAL-RELATED"/>
    <property type="match status" value="1"/>
</dbReference>